<keyword evidence="1" id="KW-0472">Membrane</keyword>
<dbReference type="GO" id="GO:0031505">
    <property type="term" value="P:fungal-type cell wall organization"/>
    <property type="evidence" value="ECO:0007669"/>
    <property type="project" value="TreeGrafter"/>
</dbReference>
<feature type="transmembrane region" description="Helical" evidence="1">
    <location>
        <begin position="243"/>
        <end position="267"/>
    </location>
</feature>
<evidence type="ECO:0008006" key="4">
    <source>
        <dbReference type="Google" id="ProtNLM"/>
    </source>
</evidence>
<dbReference type="GO" id="GO:0005576">
    <property type="term" value="C:extracellular region"/>
    <property type="evidence" value="ECO:0007669"/>
    <property type="project" value="TreeGrafter"/>
</dbReference>
<dbReference type="GO" id="GO:0005886">
    <property type="term" value="C:plasma membrane"/>
    <property type="evidence" value="ECO:0007669"/>
    <property type="project" value="InterPro"/>
</dbReference>
<dbReference type="Proteomes" id="UP000719766">
    <property type="component" value="Unassembled WGS sequence"/>
</dbReference>
<organism evidence="2 3">
    <name type="scientific">Suillus plorans</name>
    <dbReference type="NCBI Taxonomy" id="116603"/>
    <lineage>
        <taxon>Eukaryota</taxon>
        <taxon>Fungi</taxon>
        <taxon>Dikarya</taxon>
        <taxon>Basidiomycota</taxon>
        <taxon>Agaricomycotina</taxon>
        <taxon>Agaricomycetes</taxon>
        <taxon>Agaricomycetidae</taxon>
        <taxon>Boletales</taxon>
        <taxon>Suillineae</taxon>
        <taxon>Suillaceae</taxon>
        <taxon>Suillus</taxon>
    </lineage>
</organism>
<protein>
    <recommendedName>
        <fullName evidence="4">Mid2 domain-containing protein</fullName>
    </recommendedName>
</protein>
<dbReference type="GO" id="GO:0006972">
    <property type="term" value="P:hyperosmotic response"/>
    <property type="evidence" value="ECO:0007669"/>
    <property type="project" value="TreeGrafter"/>
</dbReference>
<evidence type="ECO:0000313" key="3">
    <source>
        <dbReference type="Proteomes" id="UP000719766"/>
    </source>
</evidence>
<keyword evidence="1" id="KW-0812">Transmembrane</keyword>
<evidence type="ECO:0000313" key="2">
    <source>
        <dbReference type="EMBL" id="KAG1797843.1"/>
    </source>
</evidence>
<reference evidence="2" key="1">
    <citation type="journal article" date="2020" name="New Phytol.">
        <title>Comparative genomics reveals dynamic genome evolution in host specialist ectomycorrhizal fungi.</title>
        <authorList>
            <person name="Lofgren L.A."/>
            <person name="Nguyen N.H."/>
            <person name="Vilgalys R."/>
            <person name="Ruytinx J."/>
            <person name="Liao H.L."/>
            <person name="Branco S."/>
            <person name="Kuo A."/>
            <person name="LaButti K."/>
            <person name="Lipzen A."/>
            <person name="Andreopoulos W."/>
            <person name="Pangilinan J."/>
            <person name="Riley R."/>
            <person name="Hundley H."/>
            <person name="Na H."/>
            <person name="Barry K."/>
            <person name="Grigoriev I.V."/>
            <person name="Stajich J.E."/>
            <person name="Kennedy P.G."/>
        </authorList>
    </citation>
    <scope>NUCLEOTIDE SEQUENCE</scope>
    <source>
        <strain evidence="2">S12</strain>
    </source>
</reference>
<dbReference type="InterPro" id="IPR039295">
    <property type="entry name" value="MSB2"/>
</dbReference>
<dbReference type="EMBL" id="JABBWE010000015">
    <property type="protein sequence ID" value="KAG1797843.1"/>
    <property type="molecule type" value="Genomic_DNA"/>
</dbReference>
<comment type="caution">
    <text evidence="2">The sequence shown here is derived from an EMBL/GenBank/DDBJ whole genome shotgun (WGS) entry which is preliminary data.</text>
</comment>
<dbReference type="GO" id="GO:0030427">
    <property type="term" value="C:site of polarized growth"/>
    <property type="evidence" value="ECO:0007669"/>
    <property type="project" value="TreeGrafter"/>
</dbReference>
<dbReference type="GO" id="GO:0009986">
    <property type="term" value="C:cell surface"/>
    <property type="evidence" value="ECO:0007669"/>
    <property type="project" value="TreeGrafter"/>
</dbReference>
<dbReference type="PANTHER" id="PTHR35778">
    <property type="entry name" value="SIGNALING MUCIN HKR1-RELATED"/>
    <property type="match status" value="1"/>
</dbReference>
<evidence type="ECO:0000256" key="1">
    <source>
        <dbReference type="SAM" id="Phobius"/>
    </source>
</evidence>
<dbReference type="OrthoDB" id="3366093at2759"/>
<keyword evidence="3" id="KW-1185">Reference proteome</keyword>
<dbReference type="RefSeq" id="XP_041162796.1">
    <property type="nucleotide sequence ID" value="XM_041306180.1"/>
</dbReference>
<dbReference type="PANTHER" id="PTHR35778:SF1">
    <property type="entry name" value="SIGNALING MUCIN HKR1-RELATED"/>
    <property type="match status" value="1"/>
</dbReference>
<gene>
    <name evidence="2" type="ORF">HD556DRAFT_1440803</name>
</gene>
<sequence>MSSTGTLNETSTLSLPSTYILPTTNTNYQYLSTVSSLLVNTATPTPTASPTISNPDIPTTTVSLASAPPASQPSAAPIPTYLPSAIMPQPTLNVQNVPTTDTLISVLFNQSLNWKWVATNSDTQGQIFEYFPSIIATALGIDSSQVQSYELLVYEPSSYTGIQDVELLSTLWQGYIPNDQVSTLASLISNKKSSFYAGQEGSIPASLAQCVDPTLALSSISGPTPGGSGTSSSSSSSQVREDAIIGVVTSLGAIALIILAIVAYRYFKRRQEVAHRRLSENVGDPAGVRPDGQDFDRDSIGGQRRRSFYYAEDSLRGYQGVRGGDDDGYERRVSPPVMRERRHLNPGAISAPILQESSMNW</sequence>
<dbReference type="AlphaFoldDB" id="A0A9P7DLK0"/>
<proteinExistence type="predicted"/>
<dbReference type="GO" id="GO:0030010">
    <property type="term" value="P:establishment of cell polarity"/>
    <property type="evidence" value="ECO:0007669"/>
    <property type="project" value="TreeGrafter"/>
</dbReference>
<name>A0A9P7DLK0_9AGAM</name>
<keyword evidence="1" id="KW-1133">Transmembrane helix</keyword>
<dbReference type="GO" id="GO:0001402">
    <property type="term" value="P:signal transduction involved in filamentous growth"/>
    <property type="evidence" value="ECO:0007669"/>
    <property type="project" value="TreeGrafter"/>
</dbReference>
<dbReference type="GO" id="GO:0007232">
    <property type="term" value="P:osmosensory signaling pathway via Sho1 osmosensor"/>
    <property type="evidence" value="ECO:0007669"/>
    <property type="project" value="InterPro"/>
</dbReference>
<accession>A0A9P7DLK0</accession>
<dbReference type="GeneID" id="64599944"/>
<dbReference type="GO" id="GO:0005034">
    <property type="term" value="F:osmosensor activity"/>
    <property type="evidence" value="ECO:0007669"/>
    <property type="project" value="InterPro"/>
</dbReference>